<dbReference type="EMBL" id="KB007857">
    <property type="protein sequence ID" value="ELR23426.1"/>
    <property type="molecule type" value="Genomic_DNA"/>
</dbReference>
<feature type="chain" id="PRO_5003990434" evidence="2">
    <location>
        <begin position="26"/>
        <end position="519"/>
    </location>
</feature>
<accession>L8HG52</accession>
<feature type="signal peptide" evidence="2">
    <location>
        <begin position="1"/>
        <end position="25"/>
    </location>
</feature>
<reference evidence="3 4" key="1">
    <citation type="journal article" date="2013" name="Genome Biol.">
        <title>Genome of Acanthamoeba castellanii highlights extensive lateral gene transfer and early evolution of tyrosine kinase signaling.</title>
        <authorList>
            <person name="Clarke M."/>
            <person name="Lohan A.J."/>
            <person name="Liu B."/>
            <person name="Lagkouvardos I."/>
            <person name="Roy S."/>
            <person name="Zafar N."/>
            <person name="Bertelli C."/>
            <person name="Schilde C."/>
            <person name="Kianianmomeni A."/>
            <person name="Burglin T.R."/>
            <person name="Frech C."/>
            <person name="Turcotte B."/>
            <person name="Kopec K.O."/>
            <person name="Synnott J.M."/>
            <person name="Choo C."/>
            <person name="Paponov I."/>
            <person name="Finkler A."/>
            <person name="Soon Heng Tan C."/>
            <person name="Hutchins A.P."/>
            <person name="Weinmeier T."/>
            <person name="Rattei T."/>
            <person name="Chu J.S."/>
            <person name="Gimenez G."/>
            <person name="Irimia M."/>
            <person name="Rigden D.J."/>
            <person name="Fitzpatrick D.A."/>
            <person name="Lorenzo-Morales J."/>
            <person name="Bateman A."/>
            <person name="Chiu C.H."/>
            <person name="Tang P."/>
            <person name="Hegemann P."/>
            <person name="Fromm H."/>
            <person name="Raoult D."/>
            <person name="Greub G."/>
            <person name="Miranda-Saavedra D."/>
            <person name="Chen N."/>
            <person name="Nash P."/>
            <person name="Ginger M.L."/>
            <person name="Horn M."/>
            <person name="Schaap P."/>
            <person name="Caler L."/>
            <person name="Loftus B."/>
        </authorList>
    </citation>
    <scope>NUCLEOTIDE SEQUENCE [LARGE SCALE GENOMIC DNA]</scope>
    <source>
        <strain evidence="3 4">Neff</strain>
    </source>
</reference>
<keyword evidence="4" id="KW-1185">Reference proteome</keyword>
<organism evidence="3 4">
    <name type="scientific">Acanthamoeba castellanii (strain ATCC 30010 / Neff)</name>
    <dbReference type="NCBI Taxonomy" id="1257118"/>
    <lineage>
        <taxon>Eukaryota</taxon>
        <taxon>Amoebozoa</taxon>
        <taxon>Discosea</taxon>
        <taxon>Longamoebia</taxon>
        <taxon>Centramoebida</taxon>
        <taxon>Acanthamoebidae</taxon>
        <taxon>Acanthamoeba</taxon>
    </lineage>
</organism>
<dbReference type="RefSeq" id="XP_004352954.1">
    <property type="nucleotide sequence ID" value="XM_004352902.1"/>
</dbReference>
<proteinExistence type="predicted"/>
<evidence type="ECO:0000256" key="2">
    <source>
        <dbReference type="SAM" id="SignalP"/>
    </source>
</evidence>
<keyword evidence="1" id="KW-0812">Transmembrane</keyword>
<evidence type="ECO:0000313" key="3">
    <source>
        <dbReference type="EMBL" id="ELR23426.1"/>
    </source>
</evidence>
<keyword evidence="1" id="KW-1133">Transmembrane helix</keyword>
<evidence type="ECO:0000256" key="1">
    <source>
        <dbReference type="SAM" id="Phobius"/>
    </source>
</evidence>
<feature type="transmembrane region" description="Helical" evidence="1">
    <location>
        <begin position="468"/>
        <end position="496"/>
    </location>
</feature>
<sequence length="519" mass="54782">MVTHPGQWLHHGHVELATTLLSAVALEGGTWDQFGSANLTTQSGLCVALLPSNGGVATWNQYGSTQLEVAHYGTAAEIGPTGSWTQDGTLDVIASNYATGVLVRGESLYLQRNTSSFVLDAGTVGISVEGQWTQRSTTHMTVQEECTAKWEQVSGPVEISVNGSDSVGVRFSASGQRWEQSGDVTITVPGAESCGVNLDTAGPSVWQQFGPKPTVSATGLHSAAICPAPLPSVSVKAVKARINDTAPSVVVIPRDPSPDAAGQAAQVDFLSLREVTPAGDLVWAAHLQDGWVQSGEGTNNVSSTTTFTSRLANNATLTYEFATFDADAALTLANNYTFSITPAFLKFTLRIDRWNWSSSDNQLEFQMVIDPPFATSELRLNTPQADTTTIFLPSAADSQAGTLVRLLDFGLTNTSQRVACSSSADEANSLITLTFAHFDTNLDYDPDISLLLGGRRDDGAGGGGGTEWVIAVAVAIPVAVVAVVLVIAVVLTVTFVRSRRRSTAALGVNFDDNNNGEEL</sequence>
<gene>
    <name evidence="3" type="ORF">ACA1_070330</name>
</gene>
<protein>
    <submittedName>
        <fullName evidence="3">Uncharacterized protein</fullName>
    </submittedName>
</protein>
<dbReference type="AlphaFoldDB" id="L8HG52"/>
<dbReference type="KEGG" id="acan:ACA1_070330"/>
<dbReference type="Proteomes" id="UP000011083">
    <property type="component" value="Unassembled WGS sequence"/>
</dbReference>
<evidence type="ECO:0000313" key="4">
    <source>
        <dbReference type="Proteomes" id="UP000011083"/>
    </source>
</evidence>
<dbReference type="VEuPathDB" id="AmoebaDB:ACA1_070330"/>
<name>L8HG52_ACACF</name>
<keyword evidence="2" id="KW-0732">Signal</keyword>
<keyword evidence="1" id="KW-0472">Membrane</keyword>
<dbReference type="GeneID" id="14924402"/>